<dbReference type="Gene3D" id="1.10.10.10">
    <property type="entry name" value="Winged helix-like DNA-binding domain superfamily/Winged helix DNA-binding domain"/>
    <property type="match status" value="1"/>
</dbReference>
<dbReference type="SUPFAM" id="SSF51182">
    <property type="entry name" value="RmlC-like cupins"/>
    <property type="match status" value="1"/>
</dbReference>
<evidence type="ECO:0000259" key="1">
    <source>
        <dbReference type="PROSITE" id="PS50043"/>
    </source>
</evidence>
<dbReference type="SMART" id="SM00421">
    <property type="entry name" value="HTH_LUXR"/>
    <property type="match status" value="1"/>
</dbReference>
<reference evidence="3" key="1">
    <citation type="journal article" date="2019" name="Int. J. Syst. Evol. Microbiol.">
        <title>The Global Catalogue of Microorganisms (GCM) 10K type strain sequencing project: providing services to taxonomists for standard genome sequencing and annotation.</title>
        <authorList>
            <consortium name="The Broad Institute Genomics Platform"/>
            <consortium name="The Broad Institute Genome Sequencing Center for Infectious Disease"/>
            <person name="Wu L."/>
            <person name="Ma J."/>
        </authorList>
    </citation>
    <scope>NUCLEOTIDE SEQUENCE [LARGE SCALE GENOMIC DNA]</scope>
    <source>
        <strain evidence="3">CCUG 62981</strain>
    </source>
</reference>
<comment type="caution">
    <text evidence="2">The sequence shown here is derived from an EMBL/GenBank/DDBJ whole genome shotgun (WGS) entry which is preliminary data.</text>
</comment>
<dbReference type="InterPro" id="IPR014710">
    <property type="entry name" value="RmlC-like_jellyroll"/>
</dbReference>
<dbReference type="SUPFAM" id="SSF46894">
    <property type="entry name" value="C-terminal effector domain of the bipartite response regulators"/>
    <property type="match status" value="1"/>
</dbReference>
<name>A0ABV9NH22_9PROT</name>
<evidence type="ECO:0000313" key="2">
    <source>
        <dbReference type="EMBL" id="MFC4726230.1"/>
    </source>
</evidence>
<dbReference type="PANTHER" id="PTHR36156:SF2">
    <property type="entry name" value="CUPIN TYPE-2 DOMAIN-CONTAINING PROTEIN"/>
    <property type="match status" value="1"/>
</dbReference>
<dbReference type="PROSITE" id="PS50043">
    <property type="entry name" value="HTH_LUXR_2"/>
    <property type="match status" value="1"/>
</dbReference>
<dbReference type="PANTHER" id="PTHR36156">
    <property type="entry name" value="SLR2101 PROTEIN"/>
    <property type="match status" value="1"/>
</dbReference>
<dbReference type="RefSeq" id="WP_371393108.1">
    <property type="nucleotide sequence ID" value="NZ_CP163421.1"/>
</dbReference>
<dbReference type="Proteomes" id="UP001596024">
    <property type="component" value="Unassembled WGS sequence"/>
</dbReference>
<evidence type="ECO:0000313" key="3">
    <source>
        <dbReference type="Proteomes" id="UP001596024"/>
    </source>
</evidence>
<dbReference type="PRINTS" id="PR00038">
    <property type="entry name" value="HTHLUXR"/>
</dbReference>
<protein>
    <submittedName>
        <fullName evidence="2">LuxR C-terminal-related transcriptional regulator</fullName>
    </submittedName>
</protein>
<dbReference type="Pfam" id="PF00196">
    <property type="entry name" value="GerE"/>
    <property type="match status" value="1"/>
</dbReference>
<sequence>MADRKFRRIVTAADEHGKSRVLRDSHILPSDFRAVHWFTRRNADALRDPPHQEIAGLPLAPPRGATTFQFIIVPPDRPHVTREQLDAYYATVFDGTDTVRVDTHRHPGMHRTDTIDYITVLQGELTLILSDDEVVLKPFDTVIQRHTAHAWANRGDMTAVFVAMTVDLALAGTGQAGEADRLEFAALYGLTPSELAVALALTGGASLQDIAAERGVTINTVRTHAARLREKLGVHSQADIVRTTLVFLGAVTKDSEMPHPNG</sequence>
<dbReference type="Pfam" id="PF07883">
    <property type="entry name" value="Cupin_2"/>
    <property type="match status" value="1"/>
</dbReference>
<dbReference type="InterPro" id="IPR000792">
    <property type="entry name" value="Tscrpt_reg_LuxR_C"/>
</dbReference>
<dbReference type="InterPro" id="IPR013096">
    <property type="entry name" value="Cupin_2"/>
</dbReference>
<dbReference type="InterPro" id="IPR016032">
    <property type="entry name" value="Sig_transdc_resp-reg_C-effctor"/>
</dbReference>
<gene>
    <name evidence="2" type="ORF">ACFPB0_13095</name>
</gene>
<dbReference type="InterPro" id="IPR036388">
    <property type="entry name" value="WH-like_DNA-bd_sf"/>
</dbReference>
<dbReference type="InterPro" id="IPR047142">
    <property type="entry name" value="OryJ/VirC-like"/>
</dbReference>
<dbReference type="Gene3D" id="2.60.120.10">
    <property type="entry name" value="Jelly Rolls"/>
    <property type="match status" value="1"/>
</dbReference>
<proteinExistence type="predicted"/>
<organism evidence="2 3">
    <name type="scientific">Glycocaulis abyssi</name>
    <dbReference type="NCBI Taxonomy" id="1433403"/>
    <lineage>
        <taxon>Bacteria</taxon>
        <taxon>Pseudomonadati</taxon>
        <taxon>Pseudomonadota</taxon>
        <taxon>Alphaproteobacteria</taxon>
        <taxon>Maricaulales</taxon>
        <taxon>Maricaulaceae</taxon>
        <taxon>Glycocaulis</taxon>
    </lineage>
</organism>
<dbReference type="CDD" id="cd02231">
    <property type="entry name" value="cupin_BLL6423-like"/>
    <property type="match status" value="1"/>
</dbReference>
<keyword evidence="3" id="KW-1185">Reference proteome</keyword>
<accession>A0ABV9NH22</accession>
<dbReference type="InterPro" id="IPR011051">
    <property type="entry name" value="RmlC_Cupin_sf"/>
</dbReference>
<dbReference type="EMBL" id="JBHSGQ010000008">
    <property type="protein sequence ID" value="MFC4726230.1"/>
    <property type="molecule type" value="Genomic_DNA"/>
</dbReference>
<feature type="domain" description="HTH luxR-type" evidence="1">
    <location>
        <begin position="183"/>
        <end position="248"/>
    </location>
</feature>
<dbReference type="CDD" id="cd06170">
    <property type="entry name" value="LuxR_C_like"/>
    <property type="match status" value="1"/>
</dbReference>